<evidence type="ECO:0000256" key="6">
    <source>
        <dbReference type="ARBA" id="ARBA00023212"/>
    </source>
</evidence>
<dbReference type="AlphaFoldDB" id="F0VGR2"/>
<evidence type="ECO:0000256" key="5">
    <source>
        <dbReference type="ARBA" id="ARBA00023069"/>
    </source>
</evidence>
<dbReference type="PANTHER" id="PTHR21351:SF0">
    <property type="entry name" value="BARDET-BIEDL SYNDROME 5 PROTEIN"/>
    <property type="match status" value="1"/>
</dbReference>
<evidence type="ECO:0000313" key="11">
    <source>
        <dbReference type="EMBL" id="CEL66888.1"/>
    </source>
</evidence>
<keyword evidence="4" id="KW-0963">Cytoplasm</keyword>
<keyword evidence="7" id="KW-0966">Cell projection</keyword>
<feature type="region of interest" description="Disordered" evidence="8">
    <location>
        <begin position="129"/>
        <end position="298"/>
    </location>
</feature>
<evidence type="ECO:0000259" key="9">
    <source>
        <dbReference type="Pfam" id="PF07289"/>
    </source>
</evidence>
<reference evidence="10" key="2">
    <citation type="submission" date="2011-03" db="EMBL/GenBank/DDBJ databases">
        <title>Comparative genomics and transcriptomics of Neospora caninum and Toxoplasma gondii.</title>
        <authorList>
            <person name="Reid A.J."/>
            <person name="Sohal A."/>
            <person name="Harris D."/>
            <person name="Quail M."/>
            <person name="Sanders M."/>
            <person name="Berriman M."/>
            <person name="Wastling J.M."/>
            <person name="Pain A."/>
        </authorList>
    </citation>
    <scope>NUCLEOTIDE SEQUENCE</scope>
    <source>
        <strain evidence="10">Liverpool</strain>
    </source>
</reference>
<accession>F0VGR2</accession>
<dbReference type="OMA" id="YCLAFRI"/>
<dbReference type="InterPro" id="IPR014003">
    <property type="entry name" value="BBS5_PH"/>
</dbReference>
<evidence type="ECO:0000256" key="1">
    <source>
        <dbReference type="ARBA" id="ARBA00004138"/>
    </source>
</evidence>
<feature type="compositionally biased region" description="Low complexity" evidence="8">
    <location>
        <begin position="383"/>
        <end position="410"/>
    </location>
</feature>
<evidence type="ECO:0000256" key="4">
    <source>
        <dbReference type="ARBA" id="ARBA00022490"/>
    </source>
</evidence>
<reference evidence="10" key="1">
    <citation type="submission" date="2011-02" db="EMBL/GenBank/DDBJ databases">
        <authorList>
            <person name="Aslett M."/>
        </authorList>
    </citation>
    <scope>NUCLEOTIDE SEQUENCE</scope>
    <source>
        <strain evidence="10">Liverpool</strain>
    </source>
</reference>
<feature type="domain" description="BBSome complex member BBS5 PH" evidence="9">
    <location>
        <begin position="1"/>
        <end position="59"/>
    </location>
</feature>
<dbReference type="eggNOG" id="KOG1571">
    <property type="taxonomic scope" value="Eukaryota"/>
</dbReference>
<dbReference type="InParanoid" id="F0VGR2"/>
<sequence>MYVTNYRILWVSNQTPFMNISLPYVQMKHVLSRYSQHGTAMVVESHATAGGYCLAFRIQSVTSETPKPRETGTRETPLSSHQQLGALISAVNKCFHEMRARPYFGPVDEERKTEQENFVIVVAAGSAQPAVPPAVPAAPSATADSRPGPLSPPPLGASRGLDRPVSVPPSPSVGAPAAEGGPAGRANLLEEIRGETPGHVEGREQDLGVRTSPERGEKIGVEGDDNEADHPREGRRRRVCPPDTDLASNPRATGTEEGDRPRILSAAEHEAHVSPPARPDEPGFESQHAEPLVGEGPGMPELPPVVVFSVPAGPFPEARSDFPVLLPFHSVRFALASAPASSVDRACWLFFRTQVSGGSAAPPGGPSRPGRGIGRFPFPPFSSPSHAPPASSQARSGLSPPSSSLPASVPEQADTRGLASSSPARHCHPGLSPPARGGALHPVLPAASSPRLREGPFGGPEEETAGPEAPTAGDRRGGATDGAPAAEAAPSSGVAVPLDLTKENQRADPLAPSARTLALLSPSSAKYITAPKCVICLTSPDEVGTASAPAPGVSCHSIFLVSDSDFPCSEAPRVLTVPVRFCPKWSLRANQTVRD</sequence>
<evidence type="ECO:0000256" key="7">
    <source>
        <dbReference type="ARBA" id="ARBA00023273"/>
    </source>
</evidence>
<evidence type="ECO:0000313" key="10">
    <source>
        <dbReference type="EMBL" id="CBZ52906.1"/>
    </source>
</evidence>
<dbReference type="GO" id="GO:0036064">
    <property type="term" value="C:ciliary basal body"/>
    <property type="evidence" value="ECO:0007669"/>
    <property type="project" value="TreeGrafter"/>
</dbReference>
<dbReference type="RefSeq" id="XP_003882938.1">
    <property type="nucleotide sequence ID" value="XM_003882889.1"/>
</dbReference>
<dbReference type="GeneID" id="13442858"/>
<comment type="subcellular location">
    <subcellularLocation>
        <location evidence="1">Cell projection</location>
        <location evidence="1">Cilium</location>
    </subcellularLocation>
    <subcellularLocation>
        <location evidence="2">Cytoplasm</location>
        <location evidence="2">Cytoskeleton</location>
    </subcellularLocation>
</comment>
<gene>
    <name evidence="11" type="ORF">BN1204_026940</name>
    <name evidence="10" type="ORF">NCLIV_026940</name>
</gene>
<dbReference type="Proteomes" id="UP000007494">
    <property type="component" value="Chromosome VIIb"/>
</dbReference>
<feature type="region of interest" description="Disordered" evidence="8">
    <location>
        <begin position="357"/>
        <end position="493"/>
    </location>
</feature>
<dbReference type="GO" id="GO:0032266">
    <property type="term" value="F:phosphatidylinositol-3-phosphate binding"/>
    <property type="evidence" value="ECO:0007669"/>
    <property type="project" value="TreeGrafter"/>
</dbReference>
<evidence type="ECO:0000256" key="8">
    <source>
        <dbReference type="SAM" id="MobiDB-lite"/>
    </source>
</evidence>
<dbReference type="InterPro" id="IPR006606">
    <property type="entry name" value="BBL5"/>
</dbReference>
<protein>
    <submittedName>
        <fullName evidence="11">Bardet-Biedl syndrome 5, putative</fullName>
    </submittedName>
</protein>
<evidence type="ECO:0000256" key="3">
    <source>
        <dbReference type="ARBA" id="ARBA00005822"/>
    </source>
</evidence>
<dbReference type="EMBL" id="FR823389">
    <property type="protein sequence ID" value="CBZ52906.1"/>
    <property type="molecule type" value="Genomic_DNA"/>
</dbReference>
<name>F0VGR2_NEOCL</name>
<keyword evidence="6" id="KW-0206">Cytoskeleton</keyword>
<comment type="similarity">
    <text evidence="3">Belongs to the BBS5 family.</text>
</comment>
<feature type="compositionally biased region" description="Low complexity" evidence="8">
    <location>
        <begin position="481"/>
        <end position="493"/>
    </location>
</feature>
<dbReference type="EMBL" id="LN714482">
    <property type="protein sequence ID" value="CEL66888.1"/>
    <property type="molecule type" value="Genomic_DNA"/>
</dbReference>
<organism evidence="10 12">
    <name type="scientific">Neospora caninum (strain Liverpool)</name>
    <dbReference type="NCBI Taxonomy" id="572307"/>
    <lineage>
        <taxon>Eukaryota</taxon>
        <taxon>Sar</taxon>
        <taxon>Alveolata</taxon>
        <taxon>Apicomplexa</taxon>
        <taxon>Conoidasida</taxon>
        <taxon>Coccidia</taxon>
        <taxon>Eucoccidiorida</taxon>
        <taxon>Eimeriorina</taxon>
        <taxon>Sarcocystidae</taxon>
        <taxon>Neospora</taxon>
    </lineage>
</organism>
<dbReference type="Pfam" id="PF07289">
    <property type="entry name" value="BBL5"/>
    <property type="match status" value="1"/>
</dbReference>
<feature type="compositionally biased region" description="Low complexity" evidence="8">
    <location>
        <begin position="137"/>
        <end position="148"/>
    </location>
</feature>
<feature type="compositionally biased region" description="Basic and acidic residues" evidence="8">
    <location>
        <begin position="257"/>
        <end position="272"/>
    </location>
</feature>
<feature type="compositionally biased region" description="Basic and acidic residues" evidence="8">
    <location>
        <begin position="188"/>
        <end position="221"/>
    </location>
</feature>
<reference evidence="12" key="3">
    <citation type="journal article" date="2012" name="PLoS Pathog.">
        <title>Comparative genomics of the apicomplexan parasites Toxoplasma gondii and Neospora caninum: Coccidia differing in host range and transmission strategy.</title>
        <authorList>
            <person name="Reid A.J."/>
            <person name="Vermont S.J."/>
            <person name="Cotton J.A."/>
            <person name="Harris D."/>
            <person name="Hill-Cawthorne G.A."/>
            <person name="Konen-Waisman S."/>
            <person name="Latham S.M."/>
            <person name="Mourier T."/>
            <person name="Norton R."/>
            <person name="Quail M.A."/>
            <person name="Sanders M."/>
            <person name="Shanmugam D."/>
            <person name="Sohal A."/>
            <person name="Wasmuth J.D."/>
            <person name="Brunk B."/>
            <person name="Grigg M.E."/>
            <person name="Howard J.C."/>
            <person name="Parkinson J."/>
            <person name="Roos D.S."/>
            <person name="Trees A.J."/>
            <person name="Berriman M."/>
            <person name="Pain A."/>
            <person name="Wastling J.M."/>
        </authorList>
    </citation>
    <scope>NUCLEOTIDE SEQUENCE [LARGE SCALE GENOMIC DNA]</scope>
    <source>
        <strain evidence="12">Liverpool</strain>
    </source>
</reference>
<evidence type="ECO:0000313" key="12">
    <source>
        <dbReference type="Proteomes" id="UP000007494"/>
    </source>
</evidence>
<keyword evidence="12" id="KW-1185">Reference proteome</keyword>
<feature type="compositionally biased region" description="Low complexity" evidence="8">
    <location>
        <begin position="357"/>
        <end position="376"/>
    </location>
</feature>
<dbReference type="GO" id="GO:0060271">
    <property type="term" value="P:cilium assembly"/>
    <property type="evidence" value="ECO:0007669"/>
    <property type="project" value="TreeGrafter"/>
</dbReference>
<dbReference type="PANTHER" id="PTHR21351">
    <property type="entry name" value="BARDET-BIEDL SYNDROME PROTEIN 5"/>
    <property type="match status" value="1"/>
</dbReference>
<dbReference type="OrthoDB" id="10261999at2759"/>
<proteinExistence type="inferred from homology"/>
<reference evidence="11" key="4">
    <citation type="journal article" date="2015" name="PLoS ONE">
        <title>Comprehensive Evaluation of Toxoplasma gondii VEG and Neospora caninum LIV Genomes with Tachyzoite Stage Transcriptome and Proteome Defines Novel Transcript Features.</title>
        <authorList>
            <person name="Ramaprasad A."/>
            <person name="Mourier T."/>
            <person name="Naeem R."/>
            <person name="Malas T.B."/>
            <person name="Moussa E."/>
            <person name="Panigrahi A."/>
            <person name="Vermont S.J."/>
            <person name="Otto T.D."/>
            <person name="Wastling J."/>
            <person name="Pain A."/>
        </authorList>
    </citation>
    <scope>NUCLEOTIDE SEQUENCE</scope>
    <source>
        <strain evidence="11">Liverpool</strain>
    </source>
</reference>
<dbReference type="GO" id="GO:0034464">
    <property type="term" value="C:BBSome"/>
    <property type="evidence" value="ECO:0007669"/>
    <property type="project" value="InterPro"/>
</dbReference>
<keyword evidence="5" id="KW-0969">Cilium</keyword>
<evidence type="ECO:0000256" key="2">
    <source>
        <dbReference type="ARBA" id="ARBA00004245"/>
    </source>
</evidence>
<dbReference type="VEuPathDB" id="ToxoDB:NCLIV_026940"/>